<protein>
    <recommendedName>
        <fullName evidence="5">CCHC-type domain-containing protein</fullName>
    </recommendedName>
</protein>
<dbReference type="GO" id="GO:0008270">
    <property type="term" value="F:zinc ion binding"/>
    <property type="evidence" value="ECO:0007669"/>
    <property type="project" value="InterPro"/>
</dbReference>
<dbReference type="GO" id="GO:0006397">
    <property type="term" value="P:mRNA processing"/>
    <property type="evidence" value="ECO:0007669"/>
    <property type="project" value="UniProtKB-KW"/>
</dbReference>
<gene>
    <name evidence="3" type="ORF">OE88DRAFT_1190781</name>
</gene>
<reference evidence="3 4" key="1">
    <citation type="journal article" date="2019" name="Nat. Ecol. Evol.">
        <title>Megaphylogeny resolves global patterns of mushroom evolution.</title>
        <authorList>
            <person name="Varga T."/>
            <person name="Krizsan K."/>
            <person name="Foldi C."/>
            <person name="Dima B."/>
            <person name="Sanchez-Garcia M."/>
            <person name="Sanchez-Ramirez S."/>
            <person name="Szollosi G.J."/>
            <person name="Szarkandi J.G."/>
            <person name="Papp V."/>
            <person name="Albert L."/>
            <person name="Andreopoulos W."/>
            <person name="Angelini C."/>
            <person name="Antonin V."/>
            <person name="Barry K.W."/>
            <person name="Bougher N.L."/>
            <person name="Buchanan P."/>
            <person name="Buyck B."/>
            <person name="Bense V."/>
            <person name="Catcheside P."/>
            <person name="Chovatia M."/>
            <person name="Cooper J."/>
            <person name="Damon W."/>
            <person name="Desjardin D."/>
            <person name="Finy P."/>
            <person name="Geml J."/>
            <person name="Haridas S."/>
            <person name="Hughes K."/>
            <person name="Justo A."/>
            <person name="Karasinski D."/>
            <person name="Kautmanova I."/>
            <person name="Kiss B."/>
            <person name="Kocsube S."/>
            <person name="Kotiranta H."/>
            <person name="LaButti K.M."/>
            <person name="Lechner B.E."/>
            <person name="Liimatainen K."/>
            <person name="Lipzen A."/>
            <person name="Lukacs Z."/>
            <person name="Mihaltcheva S."/>
            <person name="Morgado L.N."/>
            <person name="Niskanen T."/>
            <person name="Noordeloos M.E."/>
            <person name="Ohm R.A."/>
            <person name="Ortiz-Santana B."/>
            <person name="Ovrebo C."/>
            <person name="Racz N."/>
            <person name="Riley R."/>
            <person name="Savchenko A."/>
            <person name="Shiryaev A."/>
            <person name="Soop K."/>
            <person name="Spirin V."/>
            <person name="Szebenyi C."/>
            <person name="Tomsovsky M."/>
            <person name="Tulloss R.E."/>
            <person name="Uehling J."/>
            <person name="Grigoriev I.V."/>
            <person name="Vagvolgyi C."/>
            <person name="Papp T."/>
            <person name="Martin F.M."/>
            <person name="Miettinen O."/>
            <person name="Hibbett D.S."/>
            <person name="Nagy L.G."/>
        </authorList>
    </citation>
    <scope>NUCLEOTIDE SEQUENCE [LARGE SCALE GENOMIC DNA]</scope>
    <source>
        <strain evidence="3 4">OMC1185</strain>
    </source>
</reference>
<dbReference type="OrthoDB" id="2130750at2759"/>
<evidence type="ECO:0000313" key="3">
    <source>
        <dbReference type="EMBL" id="TFK54397.1"/>
    </source>
</evidence>
<keyword evidence="1" id="KW-0507">mRNA processing</keyword>
<feature type="compositionally biased region" description="Polar residues" evidence="2">
    <location>
        <begin position="80"/>
        <end position="91"/>
    </location>
</feature>
<accession>A0A5C3NBX8</accession>
<sequence length="167" mass="18736">MELEQLRKRHAEAELKSARTIHDLNKEVSELETLVESKIYREDELEHELERLKEKLAKEQRKSSKSTAEPEETRVPFPSGRTSISSMNALQLDQGGEEGEQVCEICERPGHDIFSCDLLSDDAASMRSGKSGHSYTYSKPAGADLYCEDCEGHGHIAAECPHSLDVF</sequence>
<dbReference type="InterPro" id="IPR036875">
    <property type="entry name" value="Znf_CCHC_sf"/>
</dbReference>
<dbReference type="SUPFAM" id="SSF57756">
    <property type="entry name" value="Retrovirus zinc finger-like domains"/>
    <property type="match status" value="1"/>
</dbReference>
<evidence type="ECO:0000256" key="1">
    <source>
        <dbReference type="ARBA" id="ARBA00022664"/>
    </source>
</evidence>
<evidence type="ECO:0000313" key="4">
    <source>
        <dbReference type="Proteomes" id="UP000305948"/>
    </source>
</evidence>
<evidence type="ECO:0008006" key="5">
    <source>
        <dbReference type="Google" id="ProtNLM"/>
    </source>
</evidence>
<organism evidence="3 4">
    <name type="scientific">Heliocybe sulcata</name>
    <dbReference type="NCBI Taxonomy" id="5364"/>
    <lineage>
        <taxon>Eukaryota</taxon>
        <taxon>Fungi</taxon>
        <taxon>Dikarya</taxon>
        <taxon>Basidiomycota</taxon>
        <taxon>Agaricomycotina</taxon>
        <taxon>Agaricomycetes</taxon>
        <taxon>Gloeophyllales</taxon>
        <taxon>Gloeophyllaceae</taxon>
        <taxon>Heliocybe</taxon>
    </lineage>
</organism>
<feature type="region of interest" description="Disordered" evidence="2">
    <location>
        <begin position="56"/>
        <end position="96"/>
    </location>
</feature>
<dbReference type="STRING" id="5364.A0A5C3NBX8"/>
<keyword evidence="4" id="KW-1185">Reference proteome</keyword>
<dbReference type="EMBL" id="ML213506">
    <property type="protein sequence ID" value="TFK54397.1"/>
    <property type="molecule type" value="Genomic_DNA"/>
</dbReference>
<dbReference type="AlphaFoldDB" id="A0A5C3NBX8"/>
<dbReference type="Proteomes" id="UP000305948">
    <property type="component" value="Unassembled WGS sequence"/>
</dbReference>
<proteinExistence type="predicted"/>
<dbReference type="Gene3D" id="4.10.60.10">
    <property type="entry name" value="Zinc finger, CCHC-type"/>
    <property type="match status" value="1"/>
</dbReference>
<name>A0A5C3NBX8_9AGAM</name>
<evidence type="ECO:0000256" key="2">
    <source>
        <dbReference type="SAM" id="MobiDB-lite"/>
    </source>
</evidence>
<dbReference type="GO" id="GO:0003676">
    <property type="term" value="F:nucleic acid binding"/>
    <property type="evidence" value="ECO:0007669"/>
    <property type="project" value="InterPro"/>
</dbReference>